<dbReference type="PANTHER" id="PTHR43662">
    <property type="match status" value="1"/>
</dbReference>
<dbReference type="InterPro" id="IPR018535">
    <property type="entry name" value="DUF1996"/>
</dbReference>
<dbReference type="Proteomes" id="UP001358417">
    <property type="component" value="Unassembled WGS sequence"/>
</dbReference>
<feature type="compositionally biased region" description="Polar residues" evidence="1">
    <location>
        <begin position="394"/>
        <end position="410"/>
    </location>
</feature>
<organism evidence="3 4">
    <name type="scientific">Exophiala bonariae</name>
    <dbReference type="NCBI Taxonomy" id="1690606"/>
    <lineage>
        <taxon>Eukaryota</taxon>
        <taxon>Fungi</taxon>
        <taxon>Dikarya</taxon>
        <taxon>Ascomycota</taxon>
        <taxon>Pezizomycotina</taxon>
        <taxon>Eurotiomycetes</taxon>
        <taxon>Chaetothyriomycetidae</taxon>
        <taxon>Chaetothyriales</taxon>
        <taxon>Herpotrichiellaceae</taxon>
        <taxon>Exophiala</taxon>
    </lineage>
</organism>
<dbReference type="RefSeq" id="XP_064706182.1">
    <property type="nucleotide sequence ID" value="XM_064845957.1"/>
</dbReference>
<dbReference type="AlphaFoldDB" id="A0AAV9N9H5"/>
<keyword evidence="4" id="KW-1185">Reference proteome</keyword>
<dbReference type="GeneID" id="89970555"/>
<name>A0AAV9N9H5_9EURO</name>
<evidence type="ECO:0000259" key="2">
    <source>
        <dbReference type="Pfam" id="PF09362"/>
    </source>
</evidence>
<feature type="domain" description="DUF1996" evidence="2">
    <location>
        <begin position="12"/>
        <end position="241"/>
    </location>
</feature>
<gene>
    <name evidence="3" type="ORF">LTR84_002346</name>
</gene>
<feature type="compositionally biased region" description="Low complexity" evidence="1">
    <location>
        <begin position="323"/>
        <end position="360"/>
    </location>
</feature>
<evidence type="ECO:0000313" key="4">
    <source>
        <dbReference type="Proteomes" id="UP001358417"/>
    </source>
</evidence>
<evidence type="ECO:0000313" key="3">
    <source>
        <dbReference type="EMBL" id="KAK5052482.1"/>
    </source>
</evidence>
<dbReference type="Pfam" id="PF09362">
    <property type="entry name" value="DUF1996"/>
    <property type="match status" value="1"/>
</dbReference>
<feature type="region of interest" description="Disordered" evidence="1">
    <location>
        <begin position="388"/>
        <end position="410"/>
    </location>
</feature>
<dbReference type="EMBL" id="JAVRRD010000013">
    <property type="protein sequence ID" value="KAK5052482.1"/>
    <property type="molecule type" value="Genomic_DNA"/>
</dbReference>
<accession>A0AAV9N9H5</accession>
<feature type="region of interest" description="Disordered" evidence="1">
    <location>
        <begin position="315"/>
        <end position="360"/>
    </location>
</feature>
<evidence type="ECO:0000256" key="1">
    <source>
        <dbReference type="SAM" id="MobiDB-lite"/>
    </source>
</evidence>
<protein>
    <recommendedName>
        <fullName evidence="2">DUF1996 domain-containing protein</fullName>
    </recommendedName>
</protein>
<proteinExistence type="predicted"/>
<sequence>MACSVSQTSRIDPIVDPGAVSGHAHKFAGGNNVNQNSDFNSLLSSTCSSCEVQSDKSAYWTPQLYYAHTNGKFEEVPNYGMTVYYVGRGGTPDNTKPFPPGFKMISGDSEARSYDSSTLTYLNTRPVADRVSFRCINEANDIPEQHYMFRTDCVNGMRAQINFQSCWDGVNLYLPQSAHVAYVSGIDYGSCPPSHPVPIPGLFFEVLYFTNQIDQSGGGEFVFANGDATGYGFHADFINGWEMDIQDDAVKNCLYTDDGGVISACPYLAPSQDVNFARTCPQQPSVFNEQVLGTLDALPGCNPITHGPVRAEQETCPIGQHTPGGASASSQTSATLGPTTAESTSPASSSSQSGGLSTLVSSSSILPTLPTSSAFMSTSVTVSAPTVSTVTQTNSIPDTSSLLSPSQDPSFSVPGTFSSAPFTNFTTLPSSAFSSGADSNSAINTASTTNVIDGGSSSAPATMTMSSALGGNTDAPAPTITFTGGNHGGIRPTFSAPGFFTAPGEATVVTVVMSYTTITITIPFGRAGGFFAATTTPSPVVQTAVPAIDSVPVNMTVSAADGFLTITGATTTTFSPGETTNLAAEETSTTTIYTTITIYETVTPTSTTTIGLATSSESAPTAAATVNSEAAALTTSTSSFISSTISIDNALGCSLYSEYSLQGCATSATATGAVATAFVTVTSPLTEEITSTTLTTLVLSTAASNTTFFTIRGRAVTLIGS</sequence>
<reference evidence="3 4" key="1">
    <citation type="submission" date="2023-08" db="EMBL/GenBank/DDBJ databases">
        <title>Black Yeasts Isolated from many extreme environments.</title>
        <authorList>
            <person name="Coleine C."/>
            <person name="Stajich J.E."/>
            <person name="Selbmann L."/>
        </authorList>
    </citation>
    <scope>NUCLEOTIDE SEQUENCE [LARGE SCALE GENOMIC DNA]</scope>
    <source>
        <strain evidence="3 4">CCFEE 5792</strain>
    </source>
</reference>
<comment type="caution">
    <text evidence="3">The sequence shown here is derived from an EMBL/GenBank/DDBJ whole genome shotgun (WGS) entry which is preliminary data.</text>
</comment>
<dbReference type="PANTHER" id="PTHR43662:SF3">
    <property type="entry name" value="DOMAIN PROTEIN, PUTATIVE (AFU_ORTHOLOGUE AFUA_6G11970)-RELATED"/>
    <property type="match status" value="1"/>
</dbReference>